<proteinExistence type="predicted"/>
<name>A0A316FSF5_9GAMM</name>
<feature type="region of interest" description="Disordered" evidence="1">
    <location>
        <begin position="1"/>
        <end position="25"/>
    </location>
</feature>
<dbReference type="InterPro" id="IPR021344">
    <property type="entry name" value="DUF2970"/>
</dbReference>
<dbReference type="AlphaFoldDB" id="A0A316FSF5"/>
<reference evidence="3 4" key="1">
    <citation type="submission" date="2018-05" db="EMBL/GenBank/DDBJ databases">
        <title>Genomic Encyclopedia of Type Strains, Phase IV (KMG-IV): sequencing the most valuable type-strain genomes for metagenomic binning, comparative biology and taxonomic classification.</title>
        <authorList>
            <person name="Goeker M."/>
        </authorList>
    </citation>
    <scope>NUCLEOTIDE SEQUENCE [LARGE SCALE GENOMIC DNA]</scope>
    <source>
        <strain evidence="3 4">DSM 25350</strain>
    </source>
</reference>
<dbReference type="EMBL" id="QGGU01000005">
    <property type="protein sequence ID" value="PWK51698.1"/>
    <property type="molecule type" value="Genomic_DNA"/>
</dbReference>
<dbReference type="OrthoDB" id="5625885at2"/>
<keyword evidence="2" id="KW-0472">Membrane</keyword>
<feature type="compositionally biased region" description="Low complexity" evidence="1">
    <location>
        <begin position="1"/>
        <end position="19"/>
    </location>
</feature>
<keyword evidence="2" id="KW-0812">Transmembrane</keyword>
<dbReference type="RefSeq" id="WP_109763096.1">
    <property type="nucleotide sequence ID" value="NZ_QGGU01000005.1"/>
</dbReference>
<feature type="transmembrane region" description="Helical" evidence="2">
    <location>
        <begin position="55"/>
        <end position="77"/>
    </location>
</feature>
<keyword evidence="4" id="KW-1185">Reference proteome</keyword>
<sequence>MADNQQDDQLNNQSDNNDNSDNKPGFFSVLQSVIAAMFGVQSDSKRQQDFEKGNAAEYIVVGIIMVVVFILTIMWVVNSAIDDYKAIN</sequence>
<dbReference type="Proteomes" id="UP000245790">
    <property type="component" value="Unassembled WGS sequence"/>
</dbReference>
<dbReference type="Pfam" id="PF11174">
    <property type="entry name" value="DUF2970"/>
    <property type="match status" value="1"/>
</dbReference>
<evidence type="ECO:0008006" key="5">
    <source>
        <dbReference type="Google" id="ProtNLM"/>
    </source>
</evidence>
<evidence type="ECO:0000313" key="3">
    <source>
        <dbReference type="EMBL" id="PWK51698.1"/>
    </source>
</evidence>
<accession>A0A316FSF5</accession>
<organism evidence="3 4">
    <name type="scientific">Pleionea mediterranea</name>
    <dbReference type="NCBI Taxonomy" id="523701"/>
    <lineage>
        <taxon>Bacteria</taxon>
        <taxon>Pseudomonadati</taxon>
        <taxon>Pseudomonadota</taxon>
        <taxon>Gammaproteobacteria</taxon>
        <taxon>Oceanospirillales</taxon>
        <taxon>Pleioneaceae</taxon>
        <taxon>Pleionea</taxon>
    </lineage>
</organism>
<evidence type="ECO:0000313" key="4">
    <source>
        <dbReference type="Proteomes" id="UP000245790"/>
    </source>
</evidence>
<evidence type="ECO:0000256" key="1">
    <source>
        <dbReference type="SAM" id="MobiDB-lite"/>
    </source>
</evidence>
<keyword evidence="2" id="KW-1133">Transmembrane helix</keyword>
<evidence type="ECO:0000256" key="2">
    <source>
        <dbReference type="SAM" id="Phobius"/>
    </source>
</evidence>
<protein>
    <recommendedName>
        <fullName evidence="5">DUF2970 domain-containing protein</fullName>
    </recommendedName>
</protein>
<gene>
    <name evidence="3" type="ORF">C8D97_10513</name>
</gene>
<comment type="caution">
    <text evidence="3">The sequence shown here is derived from an EMBL/GenBank/DDBJ whole genome shotgun (WGS) entry which is preliminary data.</text>
</comment>